<feature type="signal peptide" evidence="1">
    <location>
        <begin position="1"/>
        <end position="27"/>
    </location>
</feature>
<evidence type="ECO:0000259" key="2">
    <source>
        <dbReference type="Pfam" id="PF13372"/>
    </source>
</evidence>
<dbReference type="RefSeq" id="WP_008844840.1">
    <property type="nucleotide sequence ID" value="NZ_BAEN01000046.1"/>
</dbReference>
<dbReference type="OrthoDB" id="9767539at2"/>
<organism evidence="3 4">
    <name type="scientific">Aliiglaciecola lipolytica E3</name>
    <dbReference type="NCBI Taxonomy" id="1127673"/>
    <lineage>
        <taxon>Bacteria</taxon>
        <taxon>Pseudomonadati</taxon>
        <taxon>Pseudomonadota</taxon>
        <taxon>Gammaproteobacteria</taxon>
        <taxon>Alteromonadales</taxon>
        <taxon>Alteromonadaceae</taxon>
        <taxon>Aliiglaciecola</taxon>
    </lineage>
</organism>
<dbReference type="InterPro" id="IPR023614">
    <property type="entry name" value="Porin_dom_sf"/>
</dbReference>
<evidence type="ECO:0000256" key="1">
    <source>
        <dbReference type="SAM" id="SignalP"/>
    </source>
</evidence>
<feature type="domain" description="Alginate export" evidence="2">
    <location>
        <begin position="58"/>
        <end position="284"/>
    </location>
</feature>
<reference evidence="3 4" key="1">
    <citation type="journal article" date="2017" name="Antonie Van Leeuwenhoek">
        <title>Rhizobium rhizosphaerae sp. nov., a novel species isolated from rice rhizosphere.</title>
        <authorList>
            <person name="Zhao J.J."/>
            <person name="Zhang J."/>
            <person name="Zhang R.J."/>
            <person name="Zhang C.W."/>
            <person name="Yin H.Q."/>
            <person name="Zhang X.X."/>
        </authorList>
    </citation>
    <scope>NUCLEOTIDE SEQUENCE [LARGE SCALE GENOMIC DNA]</scope>
    <source>
        <strain evidence="3 4">E3</strain>
    </source>
</reference>
<dbReference type="InterPro" id="IPR025388">
    <property type="entry name" value="Alginate_export_dom"/>
</dbReference>
<evidence type="ECO:0000313" key="4">
    <source>
        <dbReference type="Proteomes" id="UP000006334"/>
    </source>
</evidence>
<dbReference type="EMBL" id="BAEN01000046">
    <property type="protein sequence ID" value="GAC15035.1"/>
    <property type="molecule type" value="Genomic_DNA"/>
</dbReference>
<dbReference type="Gene3D" id="2.40.160.10">
    <property type="entry name" value="Porin"/>
    <property type="match status" value="1"/>
</dbReference>
<keyword evidence="4" id="KW-1185">Reference proteome</keyword>
<comment type="caution">
    <text evidence="3">The sequence shown here is derived from an EMBL/GenBank/DDBJ whole genome shotgun (WGS) entry which is preliminary data.</text>
</comment>
<feature type="chain" id="PRO_5003897748" description="Alginate export domain-containing protein" evidence="1">
    <location>
        <begin position="28"/>
        <end position="404"/>
    </location>
</feature>
<name>K6YUT0_9ALTE</name>
<proteinExistence type="predicted"/>
<dbReference type="AlphaFoldDB" id="K6YUT0"/>
<evidence type="ECO:0000313" key="3">
    <source>
        <dbReference type="EMBL" id="GAC15035.1"/>
    </source>
</evidence>
<protein>
    <recommendedName>
        <fullName evidence="2">Alginate export domain-containing protein</fullName>
    </recommendedName>
</protein>
<sequence length="404" mass="43966">MKTTSKTTLNVAVTLALLGTCASNLHAAESITEAMTSGTAGVDLLLRYEAVDQDNAVEDASALTLRTLLSYKSASYKNFSANIEVEDTRIVLGQGDYTVGPTGYNSGIYSVIADPEHTELDQGYVQYSTEVFTAKVGRQVITMDNHRFVGHVGWRQDRQTFDGVSVDYSPSKAVSVKYAYLTQRNRIFAEAADFDAKDHLFNASYKTSVGKFTAYGYLLEVDNNTDNSLDTFGIRFDGGSEFDKTKILYSAEYAKQSSETASSDFDADYLMLEAGAVFSGVTAKVGYEVLGSDNGNYGFSTPLATLHKFNGWADIFLGTPSEGLVDLSFSLSGKAAGGSWTAIYHDFKADDASETVDDLGSEIDLQYVYKVSSNYTVGIKYAAYSGQSGRVDTDKLWAWFGAKF</sequence>
<gene>
    <name evidence="3" type="ORF">GLIP_2409</name>
</gene>
<dbReference type="Proteomes" id="UP000006334">
    <property type="component" value="Unassembled WGS sequence"/>
</dbReference>
<keyword evidence="1" id="KW-0732">Signal</keyword>
<dbReference type="Pfam" id="PF13372">
    <property type="entry name" value="Alginate_exp"/>
    <property type="match status" value="1"/>
</dbReference>
<accession>K6YUT0</accession>
<dbReference type="eggNOG" id="ENOG502Z7YP">
    <property type="taxonomic scope" value="Bacteria"/>
</dbReference>
<dbReference type="STRING" id="1127673.GLIP_2409"/>